<feature type="transmembrane region" description="Helical" evidence="9">
    <location>
        <begin position="147"/>
        <end position="166"/>
    </location>
</feature>
<sequence>MTTLKNKIIKNFIAGILSCILVFSILITLMVTINYNDLFRQLDDKRPNEISDQFIRLNNDKDISSKFMWSYLDNMAHDSKVDIEYYDEAGKLIKHLEGRDKSDDSKILSKEYNIIDDTTNLNAGKIIIRYNRDLTGVNEVKNNFTQAVIYAITISLAIGTVIAIILSTNISNPITSIGESTLAIKEGVYDQIEEETDIREIENLKDNINFLSNNLKKQESIRKQYAQDISHELRTPLTNLKLTIEAMKDGIIDADPATFDTLTAEIVRLEGLIVGLKNTFEENVAHAVLSKSMVDVSELVSYIAKSFNAKAKLNNIRINTYIDEDVRLYTDRDKLSQIIQNLVSNAIKAIGKNGTIEINLTEDEKEIQVSVKDSGIGIKEEDIPRIFDRFYRVEDSRNTKDNGVGLGLAITKNFVLALEGKIRVKSNLGFGSEFNVVFEKNNRMNNDKKKDKHL</sequence>
<evidence type="ECO:0000256" key="8">
    <source>
        <dbReference type="SAM" id="Coils"/>
    </source>
</evidence>
<dbReference type="Gene3D" id="1.10.287.130">
    <property type="match status" value="1"/>
</dbReference>
<feature type="domain" description="Histidine kinase" evidence="10">
    <location>
        <begin position="228"/>
        <end position="442"/>
    </location>
</feature>
<dbReference type="Gene3D" id="3.30.565.10">
    <property type="entry name" value="Histidine kinase-like ATPase, C-terminal domain"/>
    <property type="match status" value="1"/>
</dbReference>
<dbReference type="GO" id="GO:0016301">
    <property type="term" value="F:kinase activity"/>
    <property type="evidence" value="ECO:0007669"/>
    <property type="project" value="UniProtKB-KW"/>
</dbReference>
<dbReference type="SMART" id="SM00387">
    <property type="entry name" value="HATPase_c"/>
    <property type="match status" value="1"/>
</dbReference>
<dbReference type="SMART" id="SM00388">
    <property type="entry name" value="HisKA"/>
    <property type="match status" value="1"/>
</dbReference>
<keyword evidence="13" id="KW-1185">Reference proteome</keyword>
<dbReference type="PROSITE" id="PS50109">
    <property type="entry name" value="HIS_KIN"/>
    <property type="match status" value="1"/>
</dbReference>
<dbReference type="InterPro" id="IPR003660">
    <property type="entry name" value="HAMP_dom"/>
</dbReference>
<keyword evidence="9" id="KW-0472">Membrane</keyword>
<evidence type="ECO:0000256" key="4">
    <source>
        <dbReference type="ARBA" id="ARBA00022553"/>
    </source>
</evidence>
<keyword evidence="5" id="KW-0808">Transferase</keyword>
<organism evidence="12 13">
    <name type="scientific">Anaerococcus kampingae</name>
    <dbReference type="NCBI Taxonomy" id="3115614"/>
    <lineage>
        <taxon>Bacteria</taxon>
        <taxon>Bacillati</taxon>
        <taxon>Bacillota</taxon>
        <taxon>Tissierellia</taxon>
        <taxon>Tissierellales</taxon>
        <taxon>Peptoniphilaceae</taxon>
        <taxon>Anaerococcus</taxon>
    </lineage>
</organism>
<dbReference type="EMBL" id="JBGMEF010000006">
    <property type="protein sequence ID" value="MFO3666436.1"/>
    <property type="molecule type" value="Genomic_DNA"/>
</dbReference>
<accession>A0ABW9MCA6</accession>
<keyword evidence="7" id="KW-0902">Two-component regulatory system</keyword>
<dbReference type="Proteomes" id="UP001637994">
    <property type="component" value="Unassembled WGS sequence"/>
</dbReference>
<dbReference type="PRINTS" id="PR00344">
    <property type="entry name" value="BCTRLSENSOR"/>
</dbReference>
<dbReference type="InterPro" id="IPR005467">
    <property type="entry name" value="His_kinase_dom"/>
</dbReference>
<dbReference type="RefSeq" id="WP_106460648.1">
    <property type="nucleotide sequence ID" value="NZ_JBGMEF010000006.1"/>
</dbReference>
<evidence type="ECO:0000256" key="2">
    <source>
        <dbReference type="ARBA" id="ARBA00004370"/>
    </source>
</evidence>
<comment type="caution">
    <text evidence="12">The sequence shown here is derived from an EMBL/GenBank/DDBJ whole genome shotgun (WGS) entry which is preliminary data.</text>
</comment>
<evidence type="ECO:0000313" key="12">
    <source>
        <dbReference type="EMBL" id="MFO3666436.1"/>
    </source>
</evidence>
<dbReference type="SUPFAM" id="SSF55874">
    <property type="entry name" value="ATPase domain of HSP90 chaperone/DNA topoisomerase II/histidine kinase"/>
    <property type="match status" value="1"/>
</dbReference>
<feature type="domain" description="HAMP" evidence="11">
    <location>
        <begin position="168"/>
        <end position="220"/>
    </location>
</feature>
<evidence type="ECO:0000256" key="3">
    <source>
        <dbReference type="ARBA" id="ARBA00012438"/>
    </source>
</evidence>
<dbReference type="PROSITE" id="PS50885">
    <property type="entry name" value="HAMP"/>
    <property type="match status" value="1"/>
</dbReference>
<gene>
    <name evidence="12" type="ORF">ACCQ42_01425</name>
</gene>
<dbReference type="InterPro" id="IPR036097">
    <property type="entry name" value="HisK_dim/P_sf"/>
</dbReference>
<keyword evidence="6 12" id="KW-0418">Kinase</keyword>
<dbReference type="PANTHER" id="PTHR45453:SF1">
    <property type="entry name" value="PHOSPHATE REGULON SENSOR PROTEIN PHOR"/>
    <property type="match status" value="1"/>
</dbReference>
<dbReference type="Pfam" id="PF00512">
    <property type="entry name" value="HisKA"/>
    <property type="match status" value="1"/>
</dbReference>
<evidence type="ECO:0000256" key="5">
    <source>
        <dbReference type="ARBA" id="ARBA00022679"/>
    </source>
</evidence>
<dbReference type="InterPro" id="IPR003661">
    <property type="entry name" value="HisK_dim/P_dom"/>
</dbReference>
<keyword evidence="4" id="KW-0597">Phosphoprotein</keyword>
<protein>
    <recommendedName>
        <fullName evidence="3">histidine kinase</fullName>
        <ecNumber evidence="3">2.7.13.3</ecNumber>
    </recommendedName>
</protein>
<dbReference type="CDD" id="cd00082">
    <property type="entry name" value="HisKA"/>
    <property type="match status" value="1"/>
</dbReference>
<dbReference type="InterPro" id="IPR003594">
    <property type="entry name" value="HATPase_dom"/>
</dbReference>
<dbReference type="Pfam" id="PF02518">
    <property type="entry name" value="HATPase_c"/>
    <property type="match status" value="1"/>
</dbReference>
<keyword evidence="9" id="KW-1133">Transmembrane helix</keyword>
<comment type="catalytic activity">
    <reaction evidence="1">
        <text>ATP + protein L-histidine = ADP + protein N-phospho-L-histidine.</text>
        <dbReference type="EC" id="2.7.13.3"/>
    </reaction>
</comment>
<feature type="transmembrane region" description="Helical" evidence="9">
    <location>
        <begin position="12"/>
        <end position="33"/>
    </location>
</feature>
<evidence type="ECO:0000256" key="6">
    <source>
        <dbReference type="ARBA" id="ARBA00022777"/>
    </source>
</evidence>
<proteinExistence type="predicted"/>
<dbReference type="InterPro" id="IPR036890">
    <property type="entry name" value="HATPase_C_sf"/>
</dbReference>
<dbReference type="InterPro" id="IPR004358">
    <property type="entry name" value="Sig_transdc_His_kin-like_C"/>
</dbReference>
<dbReference type="SUPFAM" id="SSF47384">
    <property type="entry name" value="Homodimeric domain of signal transducing histidine kinase"/>
    <property type="match status" value="1"/>
</dbReference>
<feature type="coiled-coil region" evidence="8">
    <location>
        <begin position="194"/>
        <end position="228"/>
    </location>
</feature>
<dbReference type="EC" id="2.7.13.3" evidence="3"/>
<dbReference type="InterPro" id="IPR050351">
    <property type="entry name" value="BphY/WalK/GraS-like"/>
</dbReference>
<evidence type="ECO:0000313" key="13">
    <source>
        <dbReference type="Proteomes" id="UP001637994"/>
    </source>
</evidence>
<evidence type="ECO:0000259" key="11">
    <source>
        <dbReference type="PROSITE" id="PS50885"/>
    </source>
</evidence>
<keyword evidence="9" id="KW-0812">Transmembrane</keyword>
<reference evidence="12 13" key="1">
    <citation type="journal article" date="2025" name="Anaerobe">
        <title>Description of Anaerococcus kampingiae sp. nov., Anaerococcus groningensis sp. nov., Anaerococcus martiniensis sp. nov., and Anaerococcus cruorum sp. nov., isolated from human clinical specimens.</title>
        <authorList>
            <person name="Boiten K.E."/>
            <person name="Meijer J."/>
            <person name="van Wezel E.M."/>
            <person name="Veloo A.C.M."/>
        </authorList>
    </citation>
    <scope>NUCLEOTIDE SEQUENCE [LARGE SCALE GENOMIC DNA]</scope>
    <source>
        <strain evidence="12 13">ENR0874</strain>
    </source>
</reference>
<evidence type="ECO:0000259" key="10">
    <source>
        <dbReference type="PROSITE" id="PS50109"/>
    </source>
</evidence>
<evidence type="ECO:0000256" key="7">
    <source>
        <dbReference type="ARBA" id="ARBA00023012"/>
    </source>
</evidence>
<keyword evidence="8" id="KW-0175">Coiled coil</keyword>
<name>A0ABW9MCA6_9FIRM</name>
<dbReference type="Gene3D" id="6.10.340.10">
    <property type="match status" value="1"/>
</dbReference>
<comment type="subcellular location">
    <subcellularLocation>
        <location evidence="2">Membrane</location>
    </subcellularLocation>
</comment>
<evidence type="ECO:0000256" key="1">
    <source>
        <dbReference type="ARBA" id="ARBA00000085"/>
    </source>
</evidence>
<evidence type="ECO:0000256" key="9">
    <source>
        <dbReference type="SAM" id="Phobius"/>
    </source>
</evidence>
<dbReference type="PANTHER" id="PTHR45453">
    <property type="entry name" value="PHOSPHATE REGULON SENSOR PROTEIN PHOR"/>
    <property type="match status" value="1"/>
</dbReference>